<protein>
    <submittedName>
        <fullName evidence="3">Uncharacterized protein</fullName>
    </submittedName>
</protein>
<feature type="compositionally biased region" description="Polar residues" evidence="2">
    <location>
        <begin position="345"/>
        <end position="356"/>
    </location>
</feature>
<evidence type="ECO:0000256" key="2">
    <source>
        <dbReference type="SAM" id="MobiDB-lite"/>
    </source>
</evidence>
<proteinExistence type="predicted"/>
<dbReference type="Proteomes" id="UP000078544">
    <property type="component" value="Unassembled WGS sequence"/>
</dbReference>
<evidence type="ECO:0000313" key="4">
    <source>
        <dbReference type="Proteomes" id="UP000078544"/>
    </source>
</evidence>
<dbReference type="STRING" id="1081109.A0A168F946"/>
<gene>
    <name evidence="3" type="ORF">AAL_02185</name>
</gene>
<feature type="compositionally biased region" description="Low complexity" evidence="2">
    <location>
        <begin position="330"/>
        <end position="342"/>
    </location>
</feature>
<feature type="compositionally biased region" description="Polar residues" evidence="2">
    <location>
        <begin position="639"/>
        <end position="649"/>
    </location>
</feature>
<organism evidence="3 4">
    <name type="scientific">Moelleriella libera RCEF 2490</name>
    <dbReference type="NCBI Taxonomy" id="1081109"/>
    <lineage>
        <taxon>Eukaryota</taxon>
        <taxon>Fungi</taxon>
        <taxon>Dikarya</taxon>
        <taxon>Ascomycota</taxon>
        <taxon>Pezizomycotina</taxon>
        <taxon>Sordariomycetes</taxon>
        <taxon>Hypocreomycetidae</taxon>
        <taxon>Hypocreales</taxon>
        <taxon>Clavicipitaceae</taxon>
        <taxon>Moelleriella</taxon>
    </lineage>
</organism>
<feature type="compositionally biased region" description="Basic and acidic residues" evidence="2">
    <location>
        <begin position="314"/>
        <end position="327"/>
    </location>
</feature>
<keyword evidence="4" id="KW-1185">Reference proteome</keyword>
<dbReference type="OrthoDB" id="4800057at2759"/>
<feature type="compositionally biased region" description="Polar residues" evidence="2">
    <location>
        <begin position="373"/>
        <end position="383"/>
    </location>
</feature>
<accession>A0A168F946</accession>
<dbReference type="Pfam" id="PF12511">
    <property type="entry name" value="DUF3716"/>
    <property type="match status" value="1"/>
</dbReference>
<feature type="compositionally biased region" description="Polar residues" evidence="2">
    <location>
        <begin position="610"/>
        <end position="624"/>
    </location>
</feature>
<evidence type="ECO:0000256" key="1">
    <source>
        <dbReference type="SAM" id="Coils"/>
    </source>
</evidence>
<reference evidence="3 4" key="1">
    <citation type="journal article" date="2016" name="Genome Biol. Evol.">
        <title>Divergent and convergent evolution of fungal pathogenicity.</title>
        <authorList>
            <person name="Shang Y."/>
            <person name="Xiao G."/>
            <person name="Zheng P."/>
            <person name="Cen K."/>
            <person name="Zhan S."/>
            <person name="Wang C."/>
        </authorList>
    </citation>
    <scope>NUCLEOTIDE SEQUENCE [LARGE SCALE GENOMIC DNA]</scope>
    <source>
        <strain evidence="3 4">RCEF 2490</strain>
    </source>
</reference>
<dbReference type="InterPro" id="IPR022190">
    <property type="entry name" value="DUF3716"/>
</dbReference>
<feature type="region of interest" description="Disordered" evidence="2">
    <location>
        <begin position="602"/>
        <end position="653"/>
    </location>
</feature>
<sequence length="871" mass="99345">MGGLPEDEQKSVWAETERNWWHTFEEDNHHLYAKSEQKYQRQASILKSELEQLTAQRSYLTDRKERLAKELTQVEEELARTVDACENKVTILNSLERDYRKGEQKRLEKRSQVATAMEEFFGMKQGREDSAVPSQRVRDHLREVIDDAARSHFINSDRDAAQAEALAQANRVAWATQSLPLLESSRHSPSDHHLVNVVDADGHVIGPVKRIEPWNHWVQAIQNRDIQREVKIRRGRRFTQDHLDGIYDRTEAKGVKWLACMIQATGEVQSRRCQSCDKNQGAFDDCVVLGGHMFQKCGNCEWNRQGCHMASDQEDSKESTHVDKSGSETEALALREAPARRPYQPTRTYKSESSLGACQEPFQLPTPKENRFGQPQPTSTGFTAANARSRRPSLDLPTPFFVSAENSPPPGTDNTEITRKNLSLRHNGTVYVFPECVEGVPLAKIDERHPYWDPRWPSVQSIIQPQLDSWRIKFDEASKKKARGEGGSAKFQTGRQVNRGVKILEFLEEGDISPYQLLSKKYTHTGKGTITAYDTLFRMCETLGELAKFRLDISPVEWLRHRLHELIHELGADFNYSKIMHDFYHDPKLAALRDKNGFKSIGRPSGFRAGQNNGKNANPLSAKSSPEGAKKRKSKHSQPDTSRATSSAGHSPLSFFDDYNPPLLLSNSTPHATEPALVKAYTPKRLKPLSPASTAPDDEFGTGAVSETDSYSGAPLHNLDWRIYQVKSRICASNVAVTQYWHWKEDKRVFEHQVLRDVGKSTTWGVLRPPIDFHVPLDDIIQVDWNLDSLRVHFIMRPFGSVMSIQDDRPRGDVMASFKRSTTMRRFLSYCRQRRLKLVKVTSNDMEQRWRAMEAEELPLTDDEATSRSWG</sequence>
<feature type="region of interest" description="Disordered" evidence="2">
    <location>
        <begin position="311"/>
        <end position="390"/>
    </location>
</feature>
<name>A0A168F946_9HYPO</name>
<dbReference type="AlphaFoldDB" id="A0A168F946"/>
<keyword evidence="1" id="KW-0175">Coiled coil</keyword>
<evidence type="ECO:0000313" key="3">
    <source>
        <dbReference type="EMBL" id="KZZ99613.1"/>
    </source>
</evidence>
<feature type="coiled-coil region" evidence="1">
    <location>
        <begin position="36"/>
        <end position="112"/>
    </location>
</feature>
<comment type="caution">
    <text evidence="3">The sequence shown here is derived from an EMBL/GenBank/DDBJ whole genome shotgun (WGS) entry which is preliminary data.</text>
</comment>
<dbReference type="EMBL" id="AZGY01000003">
    <property type="protein sequence ID" value="KZZ99613.1"/>
    <property type="molecule type" value="Genomic_DNA"/>
</dbReference>